<keyword evidence="1" id="KW-0521">NADP</keyword>
<feature type="binding site" evidence="1">
    <location>
        <position position="119"/>
    </location>
    <ligand>
        <name>K(+)</name>
        <dbReference type="ChEBI" id="CHEBI:29103"/>
    </ligand>
</feature>
<keyword evidence="1" id="KW-0413">Isomerase</keyword>
<organism evidence="3 4">
    <name type="scientific">Microbacterium deminutum</name>
    <dbReference type="NCBI Taxonomy" id="344164"/>
    <lineage>
        <taxon>Bacteria</taxon>
        <taxon>Bacillati</taxon>
        <taxon>Actinomycetota</taxon>
        <taxon>Actinomycetes</taxon>
        <taxon>Micrococcales</taxon>
        <taxon>Microbacteriaceae</taxon>
        <taxon>Microbacterium</taxon>
    </lineage>
</organism>
<dbReference type="EC" id="5.1.99.6" evidence="1"/>
<dbReference type="PROSITE" id="PS51385">
    <property type="entry name" value="YJEF_N"/>
    <property type="match status" value="1"/>
</dbReference>
<gene>
    <name evidence="1" type="primary">nnrE</name>
    <name evidence="3" type="ORF">GCM10009776_08630</name>
</gene>
<keyword evidence="1" id="KW-0547">Nucleotide-binding</keyword>
<dbReference type="InterPro" id="IPR036652">
    <property type="entry name" value="YjeF_N_dom_sf"/>
</dbReference>
<dbReference type="HAMAP" id="MF_01966">
    <property type="entry name" value="NADHX_epimerase"/>
    <property type="match status" value="1"/>
</dbReference>
<comment type="catalytic activity">
    <reaction evidence="1">
        <text>(6R)-NADHX = (6S)-NADHX</text>
        <dbReference type="Rhea" id="RHEA:32215"/>
        <dbReference type="ChEBI" id="CHEBI:64074"/>
        <dbReference type="ChEBI" id="CHEBI:64075"/>
        <dbReference type="EC" id="5.1.99.6"/>
    </reaction>
</comment>
<name>A0ABN2QBG4_9MICO</name>
<sequence length="230" mass="23222">MAEAFSTYRAMQVRAAEAPLLAAGEPLMRRAAAALASVVRDELTDAASSRVLVLVGGGDNGGDALFAAAELASVTEVRLLLLSDRFHEEGLATAIAAGAARVELPEARDAASGYDVLIDGMVGIGSSASSALRGTAREAVELLLPAVRAGRPRVVAVDVPSGLNPDTGEADDTVLPAAVTVTFGAVKAGLASGRGPSLCGRIVLVELGLERGLADEVPAGEASVDRVVRG</sequence>
<dbReference type="Pfam" id="PF03853">
    <property type="entry name" value="YjeF_N"/>
    <property type="match status" value="1"/>
</dbReference>
<dbReference type="Proteomes" id="UP001499933">
    <property type="component" value="Unassembled WGS sequence"/>
</dbReference>
<comment type="similarity">
    <text evidence="1">Belongs to the NnrE/AIBP family.</text>
</comment>
<evidence type="ECO:0000256" key="1">
    <source>
        <dbReference type="HAMAP-Rule" id="MF_01966"/>
    </source>
</evidence>
<dbReference type="InterPro" id="IPR004443">
    <property type="entry name" value="YjeF_N_dom"/>
</dbReference>
<comment type="function">
    <text evidence="1">Catalyzes the epimerization of the S- and R-forms of NAD(P)HX, a damaged form of NAD(P)H that is a result of enzymatic or heat-dependent hydration. This is a prerequisite for the S-specific NAD(P)H-hydrate dehydratase to allow the repair of both epimers of NAD(P)HX.</text>
</comment>
<keyword evidence="4" id="KW-1185">Reference proteome</keyword>
<comment type="caution">
    <text evidence="1">Lacks conserved residue(s) required for the propagation of feature annotation.</text>
</comment>
<dbReference type="SUPFAM" id="SSF64153">
    <property type="entry name" value="YjeF N-terminal domain-like"/>
    <property type="match status" value="1"/>
</dbReference>
<dbReference type="Gene3D" id="3.40.50.10260">
    <property type="entry name" value="YjeF N-terminal domain"/>
    <property type="match status" value="1"/>
</dbReference>
<feature type="domain" description="YjeF N-terminal" evidence="2">
    <location>
        <begin position="8"/>
        <end position="215"/>
    </location>
</feature>
<proteinExistence type="inferred from homology"/>
<dbReference type="NCBIfam" id="TIGR00197">
    <property type="entry name" value="yjeF_nterm"/>
    <property type="match status" value="1"/>
</dbReference>
<comment type="caution">
    <text evidence="3">The sequence shown here is derived from an EMBL/GenBank/DDBJ whole genome shotgun (WGS) entry which is preliminary data.</text>
</comment>
<dbReference type="RefSeq" id="WP_344091527.1">
    <property type="nucleotide sequence ID" value="NZ_BAAAOG010000001.1"/>
</dbReference>
<keyword evidence="1" id="KW-0630">Potassium</keyword>
<feature type="binding site" evidence="1">
    <location>
        <begin position="59"/>
        <end position="63"/>
    </location>
    <ligand>
        <name>(6S)-NADPHX</name>
        <dbReference type="ChEBI" id="CHEBI:64076"/>
    </ligand>
</feature>
<dbReference type="EMBL" id="BAAAOG010000001">
    <property type="protein sequence ID" value="GAA1948862.1"/>
    <property type="molecule type" value="Genomic_DNA"/>
</dbReference>
<comment type="catalytic activity">
    <reaction evidence="1">
        <text>(6R)-NADPHX = (6S)-NADPHX</text>
        <dbReference type="Rhea" id="RHEA:32227"/>
        <dbReference type="ChEBI" id="CHEBI:64076"/>
        <dbReference type="ChEBI" id="CHEBI:64077"/>
        <dbReference type="EC" id="5.1.99.6"/>
    </reaction>
</comment>
<comment type="cofactor">
    <cofactor evidence="1">
        <name>K(+)</name>
        <dbReference type="ChEBI" id="CHEBI:29103"/>
    </cofactor>
    <text evidence="1">Binds 1 potassium ion per subunit.</text>
</comment>
<feature type="binding site" evidence="1">
    <location>
        <position position="161"/>
    </location>
    <ligand>
        <name>K(+)</name>
        <dbReference type="ChEBI" id="CHEBI:29103"/>
    </ligand>
</feature>
<keyword evidence="1" id="KW-0520">NAD</keyword>
<evidence type="ECO:0000313" key="3">
    <source>
        <dbReference type="EMBL" id="GAA1948862.1"/>
    </source>
</evidence>
<feature type="binding site" evidence="1">
    <location>
        <position position="60"/>
    </location>
    <ligand>
        <name>K(+)</name>
        <dbReference type="ChEBI" id="CHEBI:29103"/>
    </ligand>
</feature>
<keyword evidence="1" id="KW-0479">Metal-binding</keyword>
<feature type="binding site" evidence="1">
    <location>
        <position position="158"/>
    </location>
    <ligand>
        <name>(6S)-NADPHX</name>
        <dbReference type="ChEBI" id="CHEBI:64076"/>
    </ligand>
</feature>
<protein>
    <recommendedName>
        <fullName evidence="1">NAD(P)H-hydrate epimerase</fullName>
        <ecNumber evidence="1">5.1.99.6</ecNumber>
    </recommendedName>
    <alternativeName>
        <fullName evidence="1">NAD(P)HX epimerase</fullName>
    </alternativeName>
</protein>
<evidence type="ECO:0000313" key="4">
    <source>
        <dbReference type="Proteomes" id="UP001499933"/>
    </source>
</evidence>
<accession>A0ABN2QBG4</accession>
<evidence type="ECO:0000259" key="2">
    <source>
        <dbReference type="PROSITE" id="PS51385"/>
    </source>
</evidence>
<reference evidence="3 4" key="1">
    <citation type="journal article" date="2019" name="Int. J. Syst. Evol. Microbiol.">
        <title>The Global Catalogue of Microorganisms (GCM) 10K type strain sequencing project: providing services to taxonomists for standard genome sequencing and annotation.</title>
        <authorList>
            <consortium name="The Broad Institute Genomics Platform"/>
            <consortium name="The Broad Institute Genome Sequencing Center for Infectious Disease"/>
            <person name="Wu L."/>
            <person name="Ma J."/>
        </authorList>
    </citation>
    <scope>NUCLEOTIDE SEQUENCE [LARGE SCALE GENOMIC DNA]</scope>
    <source>
        <strain evidence="3 4">JCM 14901</strain>
    </source>
</reference>